<proteinExistence type="predicted"/>
<keyword evidence="2" id="KW-0378">Hydrolase</keyword>
<protein>
    <submittedName>
        <fullName evidence="2">Peptidoglycan hydrolase-like protein with peptidoglycan-binding domain</fullName>
    </submittedName>
</protein>
<gene>
    <name evidence="2" type="ORF">FB554_0941</name>
</gene>
<evidence type="ECO:0000313" key="2">
    <source>
        <dbReference type="EMBL" id="TQL32809.1"/>
    </source>
</evidence>
<dbReference type="Pfam" id="PF01471">
    <property type="entry name" value="PG_binding_1"/>
    <property type="match status" value="2"/>
</dbReference>
<keyword evidence="3" id="KW-1185">Reference proteome</keyword>
<dbReference type="Gene3D" id="1.10.101.10">
    <property type="entry name" value="PGBD-like superfamily/PGBD"/>
    <property type="match status" value="2"/>
</dbReference>
<accession>A0A542XAD8</accession>
<sequence length="180" mass="19736">MTVIEQERVDHEGETQVRIDCPQRIDLRRLTKPKGRMASVVRVMPGDGDNRLPLPAVSIAQLLLRPYYATIRVDGAFGAQTRAAVMAFQVRTHRRVTGMLGQDDWAILCDRSTVTIGSRGNAVRAVQLLLNHRLPIGRQLVVDGVFGTGTSMTVKDVQRAAGLQPTGLVDRATYAALLHA</sequence>
<dbReference type="GO" id="GO:0016787">
    <property type="term" value="F:hydrolase activity"/>
    <property type="evidence" value="ECO:0007669"/>
    <property type="project" value="UniProtKB-KW"/>
</dbReference>
<reference evidence="2 3" key="1">
    <citation type="submission" date="2019-06" db="EMBL/GenBank/DDBJ databases">
        <title>Sequencing the genomes of 1000 actinobacteria strains.</title>
        <authorList>
            <person name="Klenk H.-P."/>
        </authorList>
    </citation>
    <scope>NUCLEOTIDE SEQUENCE [LARGE SCALE GENOMIC DNA]</scope>
    <source>
        <strain evidence="2 3">DSM 24617</strain>
    </source>
</reference>
<comment type="caution">
    <text evidence="2">The sequence shown here is derived from an EMBL/GenBank/DDBJ whole genome shotgun (WGS) entry which is preliminary data.</text>
</comment>
<evidence type="ECO:0000259" key="1">
    <source>
        <dbReference type="Pfam" id="PF01471"/>
    </source>
</evidence>
<dbReference type="AlphaFoldDB" id="A0A542XAD8"/>
<dbReference type="EMBL" id="VFOK01000001">
    <property type="protein sequence ID" value="TQL32809.1"/>
    <property type="molecule type" value="Genomic_DNA"/>
</dbReference>
<dbReference type="Proteomes" id="UP000318336">
    <property type="component" value="Unassembled WGS sequence"/>
</dbReference>
<dbReference type="InterPro" id="IPR036365">
    <property type="entry name" value="PGBD-like_sf"/>
</dbReference>
<feature type="domain" description="Peptidoglycan binding-like" evidence="1">
    <location>
        <begin position="56"/>
        <end position="108"/>
    </location>
</feature>
<dbReference type="OrthoDB" id="3719185at2"/>
<dbReference type="SUPFAM" id="SSF47090">
    <property type="entry name" value="PGBD-like"/>
    <property type="match status" value="2"/>
</dbReference>
<dbReference type="InterPro" id="IPR036366">
    <property type="entry name" value="PGBDSf"/>
</dbReference>
<dbReference type="RefSeq" id="WP_142004891.1">
    <property type="nucleotide sequence ID" value="NZ_CAJTBP010000001.1"/>
</dbReference>
<organism evidence="2 3">
    <name type="scientific">Barrientosiimonas humi</name>
    <dbReference type="NCBI Taxonomy" id="999931"/>
    <lineage>
        <taxon>Bacteria</taxon>
        <taxon>Bacillati</taxon>
        <taxon>Actinomycetota</taxon>
        <taxon>Actinomycetes</taxon>
        <taxon>Micrococcales</taxon>
        <taxon>Dermacoccaceae</taxon>
        <taxon>Barrientosiimonas</taxon>
    </lineage>
</organism>
<name>A0A542XAD8_9MICO</name>
<feature type="domain" description="Peptidoglycan binding-like" evidence="1">
    <location>
        <begin position="119"/>
        <end position="177"/>
    </location>
</feature>
<dbReference type="InterPro" id="IPR002477">
    <property type="entry name" value="Peptidoglycan-bd-like"/>
</dbReference>
<evidence type="ECO:0000313" key="3">
    <source>
        <dbReference type="Proteomes" id="UP000318336"/>
    </source>
</evidence>